<keyword evidence="6" id="KW-0645">Protease</keyword>
<evidence type="ECO:0000256" key="4">
    <source>
        <dbReference type="ARBA" id="ARBA00013035"/>
    </source>
</evidence>
<dbReference type="InterPro" id="IPR009003">
    <property type="entry name" value="Peptidase_S1_PA"/>
</dbReference>
<dbReference type="CDD" id="cd10839">
    <property type="entry name" value="cpPDZ1_DegP-like"/>
    <property type="match status" value="1"/>
</dbReference>
<accession>A0ABT1XLD4</accession>
<evidence type="ECO:0000256" key="7">
    <source>
        <dbReference type="ARBA" id="ARBA00022729"/>
    </source>
</evidence>
<comment type="subcellular location">
    <subcellularLocation>
        <location evidence="2">Periplasm</location>
    </subcellularLocation>
</comment>
<keyword evidence="12" id="KW-0346">Stress response</keyword>
<protein>
    <recommendedName>
        <fullName evidence="5">Probable periplasmic serine endoprotease DegP-like</fullName>
        <ecNumber evidence="4">3.4.21.107</ecNumber>
    </recommendedName>
    <alternativeName>
        <fullName evidence="13">Protease Do</fullName>
    </alternativeName>
</protein>
<evidence type="ECO:0000256" key="1">
    <source>
        <dbReference type="ARBA" id="ARBA00001772"/>
    </source>
</evidence>
<evidence type="ECO:0000256" key="13">
    <source>
        <dbReference type="ARBA" id="ARBA00032850"/>
    </source>
</evidence>
<sequence length="492" mass="51569">MRSEVLNSGKTISIAFFLLAIILTVWAVPAPAQTNTRGLPDFSDLVDRVGPAVVNIRTTQKVSQNPQGFPGFPGMDPNDPFFEFFRRFMPPGTPMPGQPGQTPRPGQQQAPEREVPSGVGSGFVIDADGFLLTNHHVVDGADSIIVTFPDNREFKGKVIGSDQRTDVALVKIEGKNFPFLKIGNVANTKVGQWVVAIGSPFGLENSVTAGIVSAKGRDTGEYLPFIQTDVAVNPGNSGGPLLNLDGEVIGINSQIYSRTGGFMGISFAIPIDEATRVAKQLRENGKVSRGRIGVGIGEVDKDVAKALGLDSAVGALVGSVGKDSPAEKAGVIAGDIILRFDGKKVVKASDLPRIVGETKPGSKVNMVLWRKGAEKTVAITVVEFETETAKATPAPVEKPKAAEADKFGLTVGEPTAQEKSTLNLTGGVVVRNAVGVAAAAGVAAGDVILRVGRSDVGSAKQFADLVNAVPKGQATPMLVRRGENSFFVVLTP</sequence>
<reference evidence="16" key="1">
    <citation type="submission" date="2022-07" db="EMBL/GenBank/DDBJ databases">
        <authorList>
            <person name="Xamxidin M."/>
        </authorList>
    </citation>
    <scope>NUCLEOTIDE SEQUENCE</scope>
    <source>
        <strain evidence="16">YS8-69</strain>
    </source>
</reference>
<evidence type="ECO:0000313" key="17">
    <source>
        <dbReference type="Proteomes" id="UP001165267"/>
    </source>
</evidence>
<proteinExistence type="inferred from homology"/>
<dbReference type="PANTHER" id="PTHR22939">
    <property type="entry name" value="SERINE PROTEASE FAMILY S1C HTRA-RELATED"/>
    <property type="match status" value="1"/>
</dbReference>
<dbReference type="Gene3D" id="2.30.42.10">
    <property type="match status" value="1"/>
</dbReference>
<dbReference type="PANTHER" id="PTHR22939:SF130">
    <property type="entry name" value="PERIPLASMIC SERINE ENDOPROTEASE DEGP-LIKE-RELATED"/>
    <property type="match status" value="1"/>
</dbReference>
<dbReference type="Pfam" id="PF13365">
    <property type="entry name" value="Trypsin_2"/>
    <property type="match status" value="1"/>
</dbReference>
<evidence type="ECO:0000256" key="11">
    <source>
        <dbReference type="ARBA" id="ARBA00022825"/>
    </source>
</evidence>
<dbReference type="PRINTS" id="PR00834">
    <property type="entry name" value="PROTEASES2C"/>
</dbReference>
<gene>
    <name evidence="16" type="ORF">NSP04_09660</name>
</gene>
<dbReference type="InterPro" id="IPR036034">
    <property type="entry name" value="PDZ_sf"/>
</dbReference>
<dbReference type="Pfam" id="PF13180">
    <property type="entry name" value="PDZ_2"/>
    <property type="match status" value="1"/>
</dbReference>
<comment type="caution">
    <text evidence="16">The sequence shown here is derived from an EMBL/GenBank/DDBJ whole genome shotgun (WGS) entry which is preliminary data.</text>
</comment>
<dbReference type="Gene3D" id="2.40.10.120">
    <property type="match status" value="1"/>
</dbReference>
<evidence type="ECO:0000256" key="8">
    <source>
        <dbReference type="ARBA" id="ARBA00022737"/>
    </source>
</evidence>
<dbReference type="EC" id="3.4.21.107" evidence="4"/>
<organism evidence="16 17">
    <name type="scientific">Limnobacter parvus</name>
    <dbReference type="NCBI Taxonomy" id="2939690"/>
    <lineage>
        <taxon>Bacteria</taxon>
        <taxon>Pseudomonadati</taxon>
        <taxon>Pseudomonadota</taxon>
        <taxon>Betaproteobacteria</taxon>
        <taxon>Burkholderiales</taxon>
        <taxon>Burkholderiaceae</taxon>
        <taxon>Limnobacter</taxon>
    </lineage>
</organism>
<evidence type="ECO:0000259" key="15">
    <source>
        <dbReference type="PROSITE" id="PS50106"/>
    </source>
</evidence>
<keyword evidence="17" id="KW-1185">Reference proteome</keyword>
<feature type="domain" description="PDZ" evidence="15">
    <location>
        <begin position="286"/>
        <end position="347"/>
    </location>
</feature>
<dbReference type="NCBIfam" id="TIGR02037">
    <property type="entry name" value="degP_htrA_DO"/>
    <property type="match status" value="1"/>
</dbReference>
<dbReference type="GO" id="GO:0016787">
    <property type="term" value="F:hydrolase activity"/>
    <property type="evidence" value="ECO:0007669"/>
    <property type="project" value="UniProtKB-KW"/>
</dbReference>
<keyword evidence="9" id="KW-0574">Periplasm</keyword>
<dbReference type="SMART" id="SM00228">
    <property type="entry name" value="PDZ"/>
    <property type="match status" value="2"/>
</dbReference>
<evidence type="ECO:0000256" key="12">
    <source>
        <dbReference type="ARBA" id="ARBA00023016"/>
    </source>
</evidence>
<name>A0ABT1XLD4_9BURK</name>
<evidence type="ECO:0000256" key="3">
    <source>
        <dbReference type="ARBA" id="ARBA00010541"/>
    </source>
</evidence>
<evidence type="ECO:0000256" key="5">
    <source>
        <dbReference type="ARBA" id="ARBA00013958"/>
    </source>
</evidence>
<evidence type="ECO:0000256" key="9">
    <source>
        <dbReference type="ARBA" id="ARBA00022764"/>
    </source>
</evidence>
<evidence type="ECO:0000256" key="14">
    <source>
        <dbReference type="SAM" id="MobiDB-lite"/>
    </source>
</evidence>
<evidence type="ECO:0000256" key="2">
    <source>
        <dbReference type="ARBA" id="ARBA00004418"/>
    </source>
</evidence>
<dbReference type="RefSeq" id="WP_257512122.1">
    <property type="nucleotide sequence ID" value="NZ_JANKHG010000017.1"/>
</dbReference>
<comment type="catalytic activity">
    <reaction evidence="1">
        <text>Acts on substrates that are at least partially unfolded. The cleavage site P1 residue is normally between a pair of hydrophobic residues, such as Val-|-Val.</text>
        <dbReference type="EC" id="3.4.21.107"/>
    </reaction>
</comment>
<evidence type="ECO:0000256" key="6">
    <source>
        <dbReference type="ARBA" id="ARBA00022670"/>
    </source>
</evidence>
<evidence type="ECO:0000313" key="16">
    <source>
        <dbReference type="EMBL" id="MCR2746914.1"/>
    </source>
</evidence>
<feature type="compositionally biased region" description="Low complexity" evidence="14">
    <location>
        <begin position="98"/>
        <end position="109"/>
    </location>
</feature>
<dbReference type="PROSITE" id="PS50106">
    <property type="entry name" value="PDZ"/>
    <property type="match status" value="1"/>
</dbReference>
<dbReference type="Gene3D" id="2.30.42.60">
    <property type="match status" value="1"/>
</dbReference>
<dbReference type="Proteomes" id="UP001165267">
    <property type="component" value="Unassembled WGS sequence"/>
</dbReference>
<keyword evidence="7" id="KW-0732">Signal</keyword>
<dbReference type="InterPro" id="IPR001940">
    <property type="entry name" value="Peptidase_S1C"/>
</dbReference>
<keyword evidence="11" id="KW-0720">Serine protease</keyword>
<dbReference type="SUPFAM" id="SSF50156">
    <property type="entry name" value="PDZ domain-like"/>
    <property type="match status" value="2"/>
</dbReference>
<dbReference type="InterPro" id="IPR011782">
    <property type="entry name" value="Pept_S1C_Do"/>
</dbReference>
<comment type="similarity">
    <text evidence="3">Belongs to the peptidase S1C family.</text>
</comment>
<keyword evidence="10 16" id="KW-0378">Hydrolase</keyword>
<feature type="region of interest" description="Disordered" evidence="14">
    <location>
        <begin position="92"/>
        <end position="118"/>
    </location>
</feature>
<dbReference type="EMBL" id="JANKHG010000017">
    <property type="protein sequence ID" value="MCR2746914.1"/>
    <property type="molecule type" value="Genomic_DNA"/>
</dbReference>
<keyword evidence="8" id="KW-0677">Repeat</keyword>
<evidence type="ECO:0000256" key="10">
    <source>
        <dbReference type="ARBA" id="ARBA00022801"/>
    </source>
</evidence>
<dbReference type="SUPFAM" id="SSF50494">
    <property type="entry name" value="Trypsin-like serine proteases"/>
    <property type="match status" value="1"/>
</dbReference>
<dbReference type="InterPro" id="IPR001478">
    <property type="entry name" value="PDZ"/>
</dbReference>